<evidence type="ECO:0000256" key="1">
    <source>
        <dbReference type="SAM" id="MobiDB-lite"/>
    </source>
</evidence>
<evidence type="ECO:0000256" key="2">
    <source>
        <dbReference type="SAM" id="Phobius"/>
    </source>
</evidence>
<organism evidence="3 4">
    <name type="scientific">Orbilia brochopaga</name>
    <dbReference type="NCBI Taxonomy" id="3140254"/>
    <lineage>
        <taxon>Eukaryota</taxon>
        <taxon>Fungi</taxon>
        <taxon>Dikarya</taxon>
        <taxon>Ascomycota</taxon>
        <taxon>Pezizomycotina</taxon>
        <taxon>Orbiliomycetes</taxon>
        <taxon>Orbiliales</taxon>
        <taxon>Orbiliaceae</taxon>
        <taxon>Orbilia</taxon>
    </lineage>
</organism>
<feature type="transmembrane region" description="Helical" evidence="2">
    <location>
        <begin position="910"/>
        <end position="932"/>
    </location>
</feature>
<dbReference type="Proteomes" id="UP001375240">
    <property type="component" value="Unassembled WGS sequence"/>
</dbReference>
<feature type="transmembrane region" description="Helical" evidence="2">
    <location>
        <begin position="680"/>
        <end position="698"/>
    </location>
</feature>
<keyword evidence="2" id="KW-1133">Transmembrane helix</keyword>
<keyword evidence="4" id="KW-1185">Reference proteome</keyword>
<evidence type="ECO:0000313" key="4">
    <source>
        <dbReference type="Proteomes" id="UP001375240"/>
    </source>
</evidence>
<feature type="transmembrane region" description="Helical" evidence="2">
    <location>
        <begin position="953"/>
        <end position="972"/>
    </location>
</feature>
<feature type="transmembrane region" description="Helical" evidence="2">
    <location>
        <begin position="740"/>
        <end position="759"/>
    </location>
</feature>
<feature type="transmembrane region" description="Helical" evidence="2">
    <location>
        <begin position="765"/>
        <end position="788"/>
    </location>
</feature>
<accession>A0AAV9V2W4</accession>
<feature type="region of interest" description="Disordered" evidence="1">
    <location>
        <begin position="1"/>
        <end position="39"/>
    </location>
</feature>
<protein>
    <submittedName>
        <fullName evidence="3">Uncharacterized protein</fullName>
    </submittedName>
</protein>
<feature type="compositionally biased region" description="Polar residues" evidence="1">
    <location>
        <begin position="25"/>
        <end position="39"/>
    </location>
</feature>
<feature type="transmembrane region" description="Helical" evidence="2">
    <location>
        <begin position="871"/>
        <end position="890"/>
    </location>
</feature>
<gene>
    <name evidence="3" type="ORF">TWF696_006495</name>
</gene>
<name>A0AAV9V2W4_9PEZI</name>
<dbReference type="AlphaFoldDB" id="A0AAV9V2W4"/>
<proteinExistence type="predicted"/>
<feature type="transmembrane region" description="Helical" evidence="2">
    <location>
        <begin position="704"/>
        <end position="728"/>
    </location>
</feature>
<keyword evidence="2" id="KW-0812">Transmembrane</keyword>
<feature type="transmembrane region" description="Helical" evidence="2">
    <location>
        <begin position="793"/>
        <end position="815"/>
    </location>
</feature>
<feature type="transmembrane region" description="Helical" evidence="2">
    <location>
        <begin position="615"/>
        <end position="633"/>
    </location>
</feature>
<reference evidence="3 4" key="1">
    <citation type="submission" date="2019-10" db="EMBL/GenBank/DDBJ databases">
        <authorList>
            <person name="Palmer J.M."/>
        </authorList>
    </citation>
    <scope>NUCLEOTIDE SEQUENCE [LARGE SCALE GENOMIC DNA]</scope>
    <source>
        <strain evidence="3 4">TWF696</strain>
    </source>
</reference>
<sequence length="1054" mass="117299">MSSQTTDLVSPPAAQGLPTEPTVPPTANSGTDAQNPDTPATIQIEPIHENNAENKTKEPTWPHLENLKQALGQPYFSFPRDFYGEIARSFNERHDKGVDVVMVRIKEGSALTEGSAVSQRTCHVENRRHWSQESDFQDFIAMLKLKPPEQSTTNYLLVQDMTLAMLNFLYAELRISPAFIASHCYGDLNTLKDGIHSFLACHSGICRQASHPESSKKVFQPEVSQYDFGTFCSKRSLQRNDTAGFHLDWKELVIQTDIEARMEILAMNATYPQLASNWIAMSNKTGFNTVNGSNVIEEPDRLDQKTEVTIGTRIYRPHQTVFGSYEKTIEGADERASWISTECYGHKIEICLFDPARQLQIVKSWARDAHSASVSSPGGYMRDSRYYRYPTFKYPFIGGNARVMPIPDHQSANVIQNTRDAFDSWLDFWCGKCESIEDVKAASQAHFIRGRMALLADTLTALDAAVDDIDRTMSNTGELQQKISHWASSLSGYRAILSDMHHSIQNTRDYVDSMQASLRKSGVAGHPNPAHEEVASALSILQKISEFRKHVARRSNQTFQALMSSMSILESQKAIAEASSVGKLTELAFVFIPVSFAATFFSMQIEALKPTVGKFFLLASLLLLASYSARVFIRSRLQTSLKDSLKEQIYSKGIVPPHEEIPASAYVKICLPKLVGTDPFWSYTVILSFMALGIPVILTNAKTTAFKVVACLLTFVCGVLYGRVSYLWRIKLYCRMSVPMFPISVVFLTGLFAFFWAALEPSLEAPVRTAIACGCAAVLCFITGVFLLGPHRLIAGVFLVAPLPLVSVIPSVLLFKPWSHRQALASWRAGLIVTATCFGFSLAILSWVLIRAWWLQRQKYRYSMSQRWDPSSLPAYVVVVYGITAAGSLTPGMPLVRIWANGHLPRWEQIVLTAVTIGISVAIWYGIAAGLAMIKKFDGGKVSIKLPIKFKRLMIAFVLPVLAGATFLLVVWVGEAPAFDELGAGAKVAISLPWFIACLMVARANRYAGHWLDEIVGGRVRRTMENQVGRLVYFGREVLSRRRRDQSAGGQLQV</sequence>
<evidence type="ECO:0000313" key="3">
    <source>
        <dbReference type="EMBL" id="KAK6350260.1"/>
    </source>
</evidence>
<feature type="transmembrane region" description="Helical" evidence="2">
    <location>
        <begin position="827"/>
        <end position="850"/>
    </location>
</feature>
<comment type="caution">
    <text evidence="3">The sequence shown here is derived from an EMBL/GenBank/DDBJ whole genome shotgun (WGS) entry which is preliminary data.</text>
</comment>
<feature type="transmembrane region" description="Helical" evidence="2">
    <location>
        <begin position="984"/>
        <end position="1002"/>
    </location>
</feature>
<keyword evidence="2" id="KW-0472">Membrane</keyword>
<dbReference type="EMBL" id="JAVHNQ010000004">
    <property type="protein sequence ID" value="KAK6350260.1"/>
    <property type="molecule type" value="Genomic_DNA"/>
</dbReference>